<gene>
    <name evidence="8" type="primary">nudL</name>
    <name evidence="8" type="ORF">BBEV_1147</name>
</gene>
<dbReference type="KEGG" id="bbev:BBEV_1147"/>
<protein>
    <submittedName>
        <fullName evidence="8">Putative Nudix hydrolase subunit, NudL</fullName>
    </submittedName>
</protein>
<dbReference type="STRING" id="632773.BBEV_1147"/>
<evidence type="ECO:0000259" key="7">
    <source>
        <dbReference type="PROSITE" id="PS51462"/>
    </source>
</evidence>
<evidence type="ECO:0000256" key="6">
    <source>
        <dbReference type="ARBA" id="ARBA00023211"/>
    </source>
</evidence>
<dbReference type="GO" id="GO:0046872">
    <property type="term" value="F:metal ion binding"/>
    <property type="evidence" value="ECO:0007669"/>
    <property type="project" value="UniProtKB-KW"/>
</dbReference>
<organism evidence="8 9">
    <name type="scientific">Salisediminibacterium beveridgei</name>
    <dbReference type="NCBI Taxonomy" id="632773"/>
    <lineage>
        <taxon>Bacteria</taxon>
        <taxon>Bacillati</taxon>
        <taxon>Bacillota</taxon>
        <taxon>Bacilli</taxon>
        <taxon>Bacillales</taxon>
        <taxon>Bacillaceae</taxon>
        <taxon>Salisediminibacterium</taxon>
    </lineage>
</organism>
<keyword evidence="4 8" id="KW-0378">Hydrolase</keyword>
<name>A0A1D7QU58_9BACI</name>
<dbReference type="Pfam" id="PF00293">
    <property type="entry name" value="NUDIX"/>
    <property type="match status" value="1"/>
</dbReference>
<dbReference type="Proteomes" id="UP000094463">
    <property type="component" value="Chromosome"/>
</dbReference>
<dbReference type="InterPro" id="IPR045121">
    <property type="entry name" value="CoAse"/>
</dbReference>
<evidence type="ECO:0000256" key="4">
    <source>
        <dbReference type="ARBA" id="ARBA00022801"/>
    </source>
</evidence>
<dbReference type="AlphaFoldDB" id="A0A1D7QU58"/>
<dbReference type="SUPFAM" id="SSF55811">
    <property type="entry name" value="Nudix"/>
    <property type="match status" value="1"/>
</dbReference>
<sequence>MNTRATDLISYFEDRKAGILGQHKSVHFSLFLPLLYRDDQWHLLFQVRSTLVKQPGEVCFPGGRVEESDQSYAAASLRELQEELGLQEKQATLLGELDIMVTPFQFIVHPFIGIIHDENAITPQETEVAEVFTVPVKDLISMDPKQHNIRLDVRPESGFPYHLIPNGQDYSWRTGHIKELFYDYNGRIIWGLTARILAHAIDEIKNLE</sequence>
<proteinExistence type="predicted"/>
<dbReference type="RefSeq" id="WP_069364596.1">
    <property type="nucleotide sequence ID" value="NZ_CP012502.1"/>
</dbReference>
<feature type="domain" description="Nudix hydrolase" evidence="7">
    <location>
        <begin position="21"/>
        <end position="157"/>
    </location>
</feature>
<evidence type="ECO:0000256" key="3">
    <source>
        <dbReference type="ARBA" id="ARBA00022723"/>
    </source>
</evidence>
<keyword evidence="3" id="KW-0479">Metal-binding</keyword>
<comment type="cofactor">
    <cofactor evidence="2">
        <name>Mg(2+)</name>
        <dbReference type="ChEBI" id="CHEBI:18420"/>
    </cofactor>
</comment>
<dbReference type="Gene3D" id="3.90.79.10">
    <property type="entry name" value="Nucleoside Triphosphate Pyrophosphohydrolase"/>
    <property type="match status" value="1"/>
</dbReference>
<dbReference type="InterPro" id="IPR000086">
    <property type="entry name" value="NUDIX_hydrolase_dom"/>
</dbReference>
<dbReference type="GO" id="GO:0010945">
    <property type="term" value="F:coenzyme A diphosphatase activity"/>
    <property type="evidence" value="ECO:0007669"/>
    <property type="project" value="InterPro"/>
</dbReference>
<dbReference type="OrthoDB" id="9802805at2"/>
<reference evidence="8 9" key="1">
    <citation type="submission" date="2015-08" db="EMBL/GenBank/DDBJ databases">
        <title>The complete genome sequence of Bacillus beveridgei MLTeJB.</title>
        <authorList>
            <person name="Hanson T.E."/>
            <person name="Mesa C."/>
            <person name="Basesman S.M."/>
            <person name="Oremland R.S."/>
        </authorList>
    </citation>
    <scope>NUCLEOTIDE SEQUENCE [LARGE SCALE GENOMIC DNA]</scope>
    <source>
        <strain evidence="8 9">MLTeJB</strain>
    </source>
</reference>
<accession>A0A1D7QU58</accession>
<keyword evidence="5" id="KW-0460">Magnesium</keyword>
<dbReference type="PANTHER" id="PTHR12992">
    <property type="entry name" value="NUDIX HYDROLASE"/>
    <property type="match status" value="1"/>
</dbReference>
<evidence type="ECO:0000313" key="9">
    <source>
        <dbReference type="Proteomes" id="UP000094463"/>
    </source>
</evidence>
<evidence type="ECO:0000256" key="5">
    <source>
        <dbReference type="ARBA" id="ARBA00022842"/>
    </source>
</evidence>
<keyword evidence="9" id="KW-1185">Reference proteome</keyword>
<evidence type="ECO:0000313" key="8">
    <source>
        <dbReference type="EMBL" id="AOM82515.1"/>
    </source>
</evidence>
<evidence type="ECO:0000256" key="2">
    <source>
        <dbReference type="ARBA" id="ARBA00001946"/>
    </source>
</evidence>
<evidence type="ECO:0000256" key="1">
    <source>
        <dbReference type="ARBA" id="ARBA00001936"/>
    </source>
</evidence>
<dbReference type="PANTHER" id="PTHR12992:SF11">
    <property type="entry name" value="MITOCHONDRIAL COENZYME A DIPHOSPHATASE NUDT8"/>
    <property type="match status" value="1"/>
</dbReference>
<dbReference type="InterPro" id="IPR015797">
    <property type="entry name" value="NUDIX_hydrolase-like_dom_sf"/>
</dbReference>
<dbReference type="CDD" id="cd03426">
    <property type="entry name" value="NUDIX_CoAse_Nudt7"/>
    <property type="match status" value="1"/>
</dbReference>
<comment type="cofactor">
    <cofactor evidence="1">
        <name>Mn(2+)</name>
        <dbReference type="ChEBI" id="CHEBI:29035"/>
    </cofactor>
</comment>
<dbReference type="PROSITE" id="PS51462">
    <property type="entry name" value="NUDIX"/>
    <property type="match status" value="1"/>
</dbReference>
<dbReference type="EMBL" id="CP012502">
    <property type="protein sequence ID" value="AOM82515.1"/>
    <property type="molecule type" value="Genomic_DNA"/>
</dbReference>
<keyword evidence="6" id="KW-0464">Manganese</keyword>